<name>A0A095B8S4_9PROT</name>
<proteinExistence type="predicted"/>
<evidence type="ECO:0000313" key="2">
    <source>
        <dbReference type="Proteomes" id="UP000029448"/>
    </source>
</evidence>
<accession>A0A095B8S4</accession>
<evidence type="ECO:0000313" key="1">
    <source>
        <dbReference type="EMBL" id="KGB25168.1"/>
    </source>
</evidence>
<sequence length="38" mass="4425">MICVWQTIGTVFSLLRQKKKRVRKGGQLYRTTPFPLSS</sequence>
<organism evidence="1 2">
    <name type="scientific">Acetobacter tropicalis</name>
    <dbReference type="NCBI Taxonomy" id="104102"/>
    <lineage>
        <taxon>Bacteria</taxon>
        <taxon>Pseudomonadati</taxon>
        <taxon>Pseudomonadota</taxon>
        <taxon>Alphaproteobacteria</taxon>
        <taxon>Acetobacterales</taxon>
        <taxon>Acetobacteraceae</taxon>
        <taxon>Acetobacter</taxon>
    </lineage>
</organism>
<dbReference type="Proteomes" id="UP000029448">
    <property type="component" value="Unassembled WGS sequence"/>
</dbReference>
<dbReference type="AlphaFoldDB" id="A0A095B8S4"/>
<comment type="caution">
    <text evidence="1">The sequence shown here is derived from an EMBL/GenBank/DDBJ whole genome shotgun (WGS) entry which is preliminary data.</text>
</comment>
<reference evidence="1 2" key="1">
    <citation type="submission" date="2014-06" db="EMBL/GenBank/DDBJ databases">
        <title>Functional and comparative genomic analyses of the Drosophila gut microbiota identify candidate symbiosis factors.</title>
        <authorList>
            <person name="Newell P.D."/>
            <person name="Chaston J.M."/>
            <person name="Douglas A.E."/>
        </authorList>
    </citation>
    <scope>NUCLEOTIDE SEQUENCE [LARGE SCALE GENOMIC DNA]</scope>
    <source>
        <strain evidence="1 2">DmCS_006</strain>
    </source>
</reference>
<gene>
    <name evidence="1" type="ORF">AtDm6_0849</name>
</gene>
<dbReference type="STRING" id="104102.AtDm6_0849"/>
<dbReference type="PATRIC" id="fig|104102.7.peg.840"/>
<keyword evidence="2" id="KW-1185">Reference proteome</keyword>
<dbReference type="EMBL" id="JOKM01000021">
    <property type="protein sequence ID" value="KGB25168.1"/>
    <property type="molecule type" value="Genomic_DNA"/>
</dbReference>
<protein>
    <submittedName>
        <fullName evidence="1">Uncharacterized protein</fullName>
    </submittedName>
</protein>